<dbReference type="Proteomes" id="UP001432027">
    <property type="component" value="Unassembled WGS sequence"/>
</dbReference>
<sequence length="104" mass="11772">CAEWREQKPDTTSLIDPDESSTKIILARADETSTFTLSGGLSRYRILPQMMHESVRRRASPQYVLPHRLVPSPFYILISVQVRIVISTVSAPTLSTPSTIRRMD</sequence>
<accession>A0AAV5SR28</accession>
<comment type="caution">
    <text evidence="1">The sequence shown here is derived from an EMBL/GenBank/DDBJ whole genome shotgun (WGS) entry which is preliminary data.</text>
</comment>
<evidence type="ECO:0000313" key="2">
    <source>
        <dbReference type="Proteomes" id="UP001432027"/>
    </source>
</evidence>
<organism evidence="1 2">
    <name type="scientific">Pristionchus entomophagus</name>
    <dbReference type="NCBI Taxonomy" id="358040"/>
    <lineage>
        <taxon>Eukaryota</taxon>
        <taxon>Metazoa</taxon>
        <taxon>Ecdysozoa</taxon>
        <taxon>Nematoda</taxon>
        <taxon>Chromadorea</taxon>
        <taxon>Rhabditida</taxon>
        <taxon>Rhabditina</taxon>
        <taxon>Diplogasteromorpha</taxon>
        <taxon>Diplogasteroidea</taxon>
        <taxon>Neodiplogasteridae</taxon>
        <taxon>Pristionchus</taxon>
    </lineage>
</organism>
<evidence type="ECO:0000313" key="1">
    <source>
        <dbReference type="EMBL" id="GMS85490.1"/>
    </source>
</evidence>
<gene>
    <name evidence="1" type="ORF">PENTCL1PPCAC_7665</name>
</gene>
<dbReference type="EMBL" id="BTSX01000002">
    <property type="protein sequence ID" value="GMS85490.1"/>
    <property type="molecule type" value="Genomic_DNA"/>
</dbReference>
<name>A0AAV5SR28_9BILA</name>
<feature type="non-terminal residue" evidence="1">
    <location>
        <position position="1"/>
    </location>
</feature>
<reference evidence="1" key="1">
    <citation type="submission" date="2023-10" db="EMBL/GenBank/DDBJ databases">
        <title>Genome assembly of Pristionchus species.</title>
        <authorList>
            <person name="Yoshida K."/>
            <person name="Sommer R.J."/>
        </authorList>
    </citation>
    <scope>NUCLEOTIDE SEQUENCE</scope>
    <source>
        <strain evidence="1">RS0144</strain>
    </source>
</reference>
<keyword evidence="2" id="KW-1185">Reference proteome</keyword>
<proteinExistence type="predicted"/>
<dbReference type="AlphaFoldDB" id="A0AAV5SR28"/>
<protein>
    <submittedName>
        <fullName evidence="1">Uncharacterized protein</fullName>
    </submittedName>
</protein>